<organism evidence="3">
    <name type="scientific">Echinostoma caproni</name>
    <dbReference type="NCBI Taxonomy" id="27848"/>
    <lineage>
        <taxon>Eukaryota</taxon>
        <taxon>Metazoa</taxon>
        <taxon>Spiralia</taxon>
        <taxon>Lophotrochozoa</taxon>
        <taxon>Platyhelminthes</taxon>
        <taxon>Trematoda</taxon>
        <taxon>Digenea</taxon>
        <taxon>Plagiorchiida</taxon>
        <taxon>Echinostomata</taxon>
        <taxon>Echinostomatoidea</taxon>
        <taxon>Echinostomatidae</taxon>
        <taxon>Echinostoma</taxon>
    </lineage>
</organism>
<dbReference type="WBParaSite" id="ECPE_0001470401-mRNA-1">
    <property type="protein sequence ID" value="ECPE_0001470401-mRNA-1"/>
    <property type="gene ID" value="ECPE_0001470401"/>
</dbReference>
<reference evidence="3" key="1">
    <citation type="submission" date="2016-06" db="UniProtKB">
        <authorList>
            <consortium name="WormBaseParasite"/>
        </authorList>
    </citation>
    <scope>IDENTIFICATION</scope>
</reference>
<proteinExistence type="predicted"/>
<dbReference type="Proteomes" id="UP000272942">
    <property type="component" value="Unassembled WGS sequence"/>
</dbReference>
<sequence length="122" mass="13195">MLNANSGNVSIPDVSLDEETLPMHLDTTVMDTSPVAQNRLNLSQSEAKLGPKTKVAKPEAELVELVIASDCRVSPFFSGFSWLGPDEGLRSTPTMDDLAPAMVVGRGYLHRLDYMRPHSGPG</sequence>
<name>A0A183B629_9TREM</name>
<evidence type="ECO:0000313" key="3">
    <source>
        <dbReference type="WBParaSite" id="ECPE_0001470401-mRNA-1"/>
    </source>
</evidence>
<reference evidence="1 2" key="2">
    <citation type="submission" date="2018-11" db="EMBL/GenBank/DDBJ databases">
        <authorList>
            <consortium name="Pathogen Informatics"/>
        </authorList>
    </citation>
    <scope>NUCLEOTIDE SEQUENCE [LARGE SCALE GENOMIC DNA]</scope>
    <source>
        <strain evidence="1 2">Egypt</strain>
    </source>
</reference>
<evidence type="ECO:0000313" key="2">
    <source>
        <dbReference type="Proteomes" id="UP000272942"/>
    </source>
</evidence>
<accession>A0A183B629</accession>
<keyword evidence="2" id="KW-1185">Reference proteome</keyword>
<gene>
    <name evidence="1" type="ORF">ECPE_LOCUS14664</name>
</gene>
<dbReference type="EMBL" id="UZAN01058187">
    <property type="protein sequence ID" value="VDP91936.1"/>
    <property type="molecule type" value="Genomic_DNA"/>
</dbReference>
<protein>
    <submittedName>
        <fullName evidence="1 3">Uncharacterized protein</fullName>
    </submittedName>
</protein>
<evidence type="ECO:0000313" key="1">
    <source>
        <dbReference type="EMBL" id="VDP91936.1"/>
    </source>
</evidence>
<dbReference type="AlphaFoldDB" id="A0A183B629"/>